<organism evidence="2 3">
    <name type="scientific">Trichoderma harzianum</name>
    <name type="common">Hypocrea lixii</name>
    <dbReference type="NCBI Taxonomy" id="5544"/>
    <lineage>
        <taxon>Eukaryota</taxon>
        <taxon>Fungi</taxon>
        <taxon>Dikarya</taxon>
        <taxon>Ascomycota</taxon>
        <taxon>Pezizomycotina</taxon>
        <taxon>Sordariomycetes</taxon>
        <taxon>Hypocreomycetidae</taxon>
        <taxon>Hypocreales</taxon>
        <taxon>Hypocreaceae</taxon>
        <taxon>Trichoderma</taxon>
    </lineage>
</organism>
<evidence type="ECO:0000313" key="2">
    <source>
        <dbReference type="EMBL" id="KKP03079.1"/>
    </source>
</evidence>
<dbReference type="Proteomes" id="UP000034112">
    <property type="component" value="Unassembled WGS sequence"/>
</dbReference>
<dbReference type="InterPro" id="IPR002818">
    <property type="entry name" value="DJ-1/PfpI"/>
</dbReference>
<dbReference type="PANTHER" id="PTHR43130:SF15">
    <property type="entry name" value="THIJ_PFPI FAMILY PROTEIN (AFU_ORTHOLOGUE AFUA_5G14240)"/>
    <property type="match status" value="1"/>
</dbReference>
<evidence type="ECO:0000259" key="1">
    <source>
        <dbReference type="Pfam" id="PF01965"/>
    </source>
</evidence>
<name>A0A0G0ADK5_TRIHA</name>
<gene>
    <name evidence="2" type="ORF">THAR02_04795</name>
</gene>
<dbReference type="OMA" id="MDGTFNT"/>
<reference evidence="3" key="1">
    <citation type="journal article" date="2015" name="Genome Announc.">
        <title>Draft whole-genome sequence of the biocontrol agent Trichoderma harzianum T6776.</title>
        <authorList>
            <person name="Baroncelli R."/>
            <person name="Piaggeschi G."/>
            <person name="Fiorini L."/>
            <person name="Bertolini E."/>
            <person name="Zapparata A."/>
            <person name="Pe M.E."/>
            <person name="Sarrocco S."/>
            <person name="Vannacci G."/>
        </authorList>
    </citation>
    <scope>NUCLEOTIDE SEQUENCE [LARGE SCALE GENOMIC DNA]</scope>
    <source>
        <strain evidence="3">T6776</strain>
    </source>
</reference>
<dbReference type="OrthoDB" id="543156at2759"/>
<accession>A0A0G0ADK5</accession>
<dbReference type="SUPFAM" id="SSF52317">
    <property type="entry name" value="Class I glutamine amidotransferase-like"/>
    <property type="match status" value="1"/>
</dbReference>
<dbReference type="Gene3D" id="3.40.50.880">
    <property type="match status" value="1"/>
</dbReference>
<dbReference type="CDD" id="cd03139">
    <property type="entry name" value="GATase1_PfpI_2"/>
    <property type="match status" value="1"/>
</dbReference>
<dbReference type="Pfam" id="PF01965">
    <property type="entry name" value="DJ-1_PfpI"/>
    <property type="match status" value="1"/>
</dbReference>
<sequence>MAINEETVLKYGVLVYPGFQLIDVTGPVDIINVASSHIPGVTLDIIAETLDPVPTKPSSKPPAGLPVFSTWQTLVPTHTFATAPLDLDVLIVPGGVANFNPENVTKPNLELMRPMLDFIKERYPRLKHLITICTGSGIVSQTGLLDGKKATMFKGAWPIISKWREEVNWISKARWTRDGNIWTSSGVTSGMDLTFDFVTKIYGEEVAQQVAAEMEYVRHTDASLDPYGIDIE</sequence>
<dbReference type="AlphaFoldDB" id="A0A0G0ADK5"/>
<feature type="domain" description="DJ-1/PfpI" evidence="1">
    <location>
        <begin position="13"/>
        <end position="199"/>
    </location>
</feature>
<dbReference type="EMBL" id="JOKZ01000124">
    <property type="protein sequence ID" value="KKP03079.1"/>
    <property type="molecule type" value="Genomic_DNA"/>
</dbReference>
<dbReference type="PANTHER" id="PTHR43130">
    <property type="entry name" value="ARAC-FAMILY TRANSCRIPTIONAL REGULATOR"/>
    <property type="match status" value="1"/>
</dbReference>
<comment type="caution">
    <text evidence="2">The sequence shown here is derived from an EMBL/GenBank/DDBJ whole genome shotgun (WGS) entry which is preliminary data.</text>
</comment>
<protein>
    <recommendedName>
        <fullName evidence="1">DJ-1/PfpI domain-containing protein</fullName>
    </recommendedName>
</protein>
<dbReference type="InterPro" id="IPR052158">
    <property type="entry name" value="INH-QAR"/>
</dbReference>
<proteinExistence type="predicted"/>
<dbReference type="InterPro" id="IPR029062">
    <property type="entry name" value="Class_I_gatase-like"/>
</dbReference>
<evidence type="ECO:0000313" key="3">
    <source>
        <dbReference type="Proteomes" id="UP000034112"/>
    </source>
</evidence>